<comment type="caution">
    <text evidence="2">The sequence shown here is derived from an EMBL/GenBank/DDBJ whole genome shotgun (WGS) entry which is preliminary data.</text>
</comment>
<feature type="compositionally biased region" description="Basic and acidic residues" evidence="1">
    <location>
        <begin position="428"/>
        <end position="443"/>
    </location>
</feature>
<name>A0AAN8RNI0_9PEZI</name>
<proteinExistence type="predicted"/>
<feature type="region of interest" description="Disordered" evidence="1">
    <location>
        <begin position="229"/>
        <end position="443"/>
    </location>
</feature>
<accession>A0AAN8RNI0</accession>
<gene>
    <name evidence="2" type="ORF">TWF718_007349</name>
</gene>
<feature type="compositionally biased region" description="Basic residues" evidence="1">
    <location>
        <begin position="348"/>
        <end position="357"/>
    </location>
</feature>
<sequence>MAEDMQTIPSLEDEFSNTGRPAEDLFDDEIVPNPSPPKENVVIPTGPRAHGNNGRGRGGGRGRGRGRGAPRGRGGRGGHNGPPSTNEWKGGDGAGSSIVSRFAPATTAPATSAPAPAAAAAAAPVPTPPAESNTPAEEGSKETPPETDKAPETTTEATESAPSPDGGEENPTVTPPAAPAAGIPRKEFPSRNRIVTGGPNRQKLTEEELATRMENVRLKNLARIEKLQRAAEDEQKFNEAEQVRKAEEVKRRADERKKQIEDGKKKKELDAEREQNRQRKLKALSNREWDSSKNEEDYNPSGYTNRSRRGAHGGVSGFISNPDASYSREGEGDGAGGDVDRSFYSPRGRGRGGRGRGGRGDRGGGFGRGGNQPANNNTRGRQSAPADIANEAEFPALPGSKPKADKVPETPVEPETPRGTWAEQAQDAAEKAEKAEKTETAIA</sequence>
<feature type="compositionally biased region" description="Low complexity" evidence="1">
    <location>
        <begin position="152"/>
        <end position="164"/>
    </location>
</feature>
<feature type="compositionally biased region" description="Basic and acidic residues" evidence="1">
    <location>
        <begin position="138"/>
        <end position="151"/>
    </location>
</feature>
<feature type="compositionally biased region" description="Basic and acidic residues" evidence="1">
    <location>
        <begin position="285"/>
        <end position="296"/>
    </location>
</feature>
<dbReference type="EMBL" id="JAVHNR010000004">
    <property type="protein sequence ID" value="KAK6345433.1"/>
    <property type="molecule type" value="Genomic_DNA"/>
</dbReference>
<protein>
    <submittedName>
        <fullName evidence="2">Uncharacterized protein</fullName>
    </submittedName>
</protein>
<reference evidence="2 3" key="1">
    <citation type="submission" date="2019-10" db="EMBL/GenBank/DDBJ databases">
        <authorList>
            <person name="Palmer J.M."/>
        </authorList>
    </citation>
    <scope>NUCLEOTIDE SEQUENCE [LARGE SCALE GENOMIC DNA]</scope>
    <source>
        <strain evidence="2 3">TWF718</strain>
    </source>
</reference>
<feature type="region of interest" description="Disordered" evidence="1">
    <location>
        <begin position="1"/>
        <end position="208"/>
    </location>
</feature>
<feature type="compositionally biased region" description="Basic and acidic residues" evidence="1">
    <location>
        <begin position="229"/>
        <end position="277"/>
    </location>
</feature>
<organism evidence="2 3">
    <name type="scientific">Orbilia javanica</name>
    <dbReference type="NCBI Taxonomy" id="47235"/>
    <lineage>
        <taxon>Eukaryota</taxon>
        <taxon>Fungi</taxon>
        <taxon>Dikarya</taxon>
        <taxon>Ascomycota</taxon>
        <taxon>Pezizomycotina</taxon>
        <taxon>Orbiliomycetes</taxon>
        <taxon>Orbiliales</taxon>
        <taxon>Orbiliaceae</taxon>
        <taxon>Orbilia</taxon>
    </lineage>
</organism>
<dbReference type="Proteomes" id="UP001313282">
    <property type="component" value="Unassembled WGS sequence"/>
</dbReference>
<evidence type="ECO:0000313" key="2">
    <source>
        <dbReference type="EMBL" id="KAK6345433.1"/>
    </source>
</evidence>
<evidence type="ECO:0000256" key="1">
    <source>
        <dbReference type="SAM" id="MobiDB-lite"/>
    </source>
</evidence>
<evidence type="ECO:0000313" key="3">
    <source>
        <dbReference type="Proteomes" id="UP001313282"/>
    </source>
</evidence>
<feature type="compositionally biased region" description="Basic residues" evidence="1">
    <location>
        <begin position="58"/>
        <end position="76"/>
    </location>
</feature>
<dbReference type="AlphaFoldDB" id="A0AAN8RNI0"/>
<feature type="compositionally biased region" description="Low complexity" evidence="1">
    <location>
        <begin position="103"/>
        <end position="124"/>
    </location>
</feature>
<feature type="compositionally biased region" description="Polar residues" evidence="1">
    <location>
        <begin position="372"/>
        <end position="381"/>
    </location>
</feature>
<keyword evidence="3" id="KW-1185">Reference proteome</keyword>